<proteinExistence type="inferred from homology"/>
<dbReference type="Pfam" id="PF13531">
    <property type="entry name" value="SBP_bac_11"/>
    <property type="match status" value="1"/>
</dbReference>
<dbReference type="EMBL" id="JAPQES010000001">
    <property type="protein sequence ID" value="MCY6369251.1"/>
    <property type="molecule type" value="Genomic_DNA"/>
</dbReference>
<keyword evidence="2" id="KW-0479">Metal-binding</keyword>
<dbReference type="InterPro" id="IPR005950">
    <property type="entry name" value="ModA"/>
</dbReference>
<keyword evidence="3 4" id="KW-0732">Signal</keyword>
<comment type="caution">
    <text evidence="5">The sequence shown here is derived from an EMBL/GenBank/DDBJ whole genome shotgun (WGS) entry which is preliminary data.</text>
</comment>
<dbReference type="PIRSF" id="PIRSF004846">
    <property type="entry name" value="ModA"/>
    <property type="match status" value="1"/>
</dbReference>
<evidence type="ECO:0000256" key="1">
    <source>
        <dbReference type="ARBA" id="ARBA00009175"/>
    </source>
</evidence>
<dbReference type="PANTHER" id="PTHR30632:SF0">
    <property type="entry name" value="SULFATE-BINDING PROTEIN"/>
    <property type="match status" value="1"/>
</dbReference>
<feature type="chain" id="PRO_5046821938" evidence="4">
    <location>
        <begin position="24"/>
        <end position="267"/>
    </location>
</feature>
<accession>A0ABT4CLY8</accession>
<gene>
    <name evidence="5" type="primary">modA</name>
    <name evidence="5" type="ORF">OXH55_01155</name>
</gene>
<reference evidence="5" key="1">
    <citation type="submission" date="2022-12" db="EMBL/GenBank/DDBJ databases">
        <authorList>
            <person name="Wang J."/>
        </authorList>
    </citation>
    <scope>NUCLEOTIDE SEQUENCE</scope>
    <source>
        <strain evidence="5">HY-42-06</strain>
    </source>
</reference>
<dbReference type="Gene3D" id="3.40.190.10">
    <property type="entry name" value="Periplasmic binding protein-like II"/>
    <property type="match status" value="2"/>
</dbReference>
<dbReference type="InterPro" id="IPR050682">
    <property type="entry name" value="ModA/WtpA"/>
</dbReference>
<protein>
    <submittedName>
        <fullName evidence="5">Molybdate ABC transporter substrate-binding protein</fullName>
    </submittedName>
</protein>
<organism evidence="5 6">
    <name type="scientific">Clostridium ganghwense</name>
    <dbReference type="NCBI Taxonomy" id="312089"/>
    <lineage>
        <taxon>Bacteria</taxon>
        <taxon>Bacillati</taxon>
        <taxon>Bacillota</taxon>
        <taxon>Clostridia</taxon>
        <taxon>Eubacteriales</taxon>
        <taxon>Clostridiaceae</taxon>
        <taxon>Clostridium</taxon>
    </lineage>
</organism>
<dbReference type="Proteomes" id="UP001079657">
    <property type="component" value="Unassembled WGS sequence"/>
</dbReference>
<evidence type="ECO:0000256" key="3">
    <source>
        <dbReference type="ARBA" id="ARBA00022729"/>
    </source>
</evidence>
<dbReference type="PROSITE" id="PS51257">
    <property type="entry name" value="PROKAR_LIPOPROTEIN"/>
    <property type="match status" value="1"/>
</dbReference>
<evidence type="ECO:0000256" key="2">
    <source>
        <dbReference type="ARBA" id="ARBA00022723"/>
    </source>
</evidence>
<dbReference type="SUPFAM" id="SSF53850">
    <property type="entry name" value="Periplasmic binding protein-like II"/>
    <property type="match status" value="1"/>
</dbReference>
<feature type="signal peptide" evidence="4">
    <location>
        <begin position="1"/>
        <end position="23"/>
    </location>
</feature>
<dbReference type="NCBIfam" id="TIGR01256">
    <property type="entry name" value="modA"/>
    <property type="match status" value="1"/>
</dbReference>
<evidence type="ECO:0000313" key="5">
    <source>
        <dbReference type="EMBL" id="MCY6369251.1"/>
    </source>
</evidence>
<evidence type="ECO:0000256" key="4">
    <source>
        <dbReference type="SAM" id="SignalP"/>
    </source>
</evidence>
<dbReference type="RefSeq" id="WP_268047568.1">
    <property type="nucleotide sequence ID" value="NZ_JAPQES010000001.1"/>
</dbReference>
<evidence type="ECO:0000313" key="6">
    <source>
        <dbReference type="Proteomes" id="UP001079657"/>
    </source>
</evidence>
<dbReference type="PANTHER" id="PTHR30632">
    <property type="entry name" value="MOLYBDATE-BINDING PERIPLASMIC PROTEIN"/>
    <property type="match status" value="1"/>
</dbReference>
<sequence>MKKLFSILIMCTLVLGLFGCGNSKVKESTAAASNDKENLDITVSAAASLHEVLTEIQKKYEGKTEAKLSINFASSGSLQKQIEQGAPVDLFLSASKSKMDKLQEKDLIDVDTRVDLLKNSLVLIASKEYKDKIKQLSDIKNMDVKISIGEPESVPAGKYAKETMEHYKLWEPLKDKIVYGKTVKQVAQYVESGEAVAGIVYNTDVALLDKSYKIQTFDEKSHKPIVYPMAIVKNSKNKQGVKKFMKYLSSSEAHDMFVKFGFDPIKK</sequence>
<name>A0ABT4CLY8_9CLOT</name>
<comment type="similarity">
    <text evidence="1">Belongs to the bacterial solute-binding protein ModA family.</text>
</comment>
<keyword evidence="6" id="KW-1185">Reference proteome</keyword>